<comment type="subcellular location">
    <subcellularLocation>
        <location evidence="1">Cell membrane</location>
        <topology evidence="1">Multi-pass membrane protein</topology>
    </subcellularLocation>
    <subcellularLocation>
        <location evidence="2">Golgi apparatus membrane</location>
        <topology evidence="2">Multi-pass membrane protein</topology>
    </subcellularLocation>
</comment>
<dbReference type="GO" id="GO:0051119">
    <property type="term" value="F:sugar transmembrane transporter activity"/>
    <property type="evidence" value="ECO:0007669"/>
    <property type="project" value="InterPro"/>
</dbReference>
<evidence type="ECO:0000256" key="13">
    <source>
        <dbReference type="SAM" id="Phobius"/>
    </source>
</evidence>
<dbReference type="GO" id="GO:0000139">
    <property type="term" value="C:Golgi membrane"/>
    <property type="evidence" value="ECO:0007669"/>
    <property type="project" value="UniProtKB-SubCell"/>
</dbReference>
<dbReference type="EMBL" id="CAICTM010000434">
    <property type="protein sequence ID" value="CAB9510419.1"/>
    <property type="molecule type" value="Genomic_DNA"/>
</dbReference>
<evidence type="ECO:0000256" key="8">
    <source>
        <dbReference type="ARBA" id="ARBA00022692"/>
    </source>
</evidence>
<dbReference type="InterPro" id="IPR047664">
    <property type="entry name" value="SWEET"/>
</dbReference>
<dbReference type="Pfam" id="PF03083">
    <property type="entry name" value="MtN3_slv"/>
    <property type="match status" value="2"/>
</dbReference>
<evidence type="ECO:0000313" key="15">
    <source>
        <dbReference type="Proteomes" id="UP001153069"/>
    </source>
</evidence>
<evidence type="ECO:0000313" key="14">
    <source>
        <dbReference type="EMBL" id="CAB9510419.1"/>
    </source>
</evidence>
<keyword evidence="12 13" id="KW-0472">Membrane</keyword>
<organism evidence="14 15">
    <name type="scientific">Seminavis robusta</name>
    <dbReference type="NCBI Taxonomy" id="568900"/>
    <lineage>
        <taxon>Eukaryota</taxon>
        <taxon>Sar</taxon>
        <taxon>Stramenopiles</taxon>
        <taxon>Ochrophyta</taxon>
        <taxon>Bacillariophyta</taxon>
        <taxon>Bacillariophyceae</taxon>
        <taxon>Bacillariophycidae</taxon>
        <taxon>Naviculales</taxon>
        <taxon>Naviculaceae</taxon>
        <taxon>Seminavis</taxon>
    </lineage>
</organism>
<evidence type="ECO:0000256" key="1">
    <source>
        <dbReference type="ARBA" id="ARBA00004651"/>
    </source>
</evidence>
<evidence type="ECO:0000256" key="9">
    <source>
        <dbReference type="ARBA" id="ARBA00022737"/>
    </source>
</evidence>
<keyword evidence="8 13" id="KW-0812">Transmembrane</keyword>
<dbReference type="PANTHER" id="PTHR10791:SF30">
    <property type="entry name" value="SUGAR TRANSPORTER SWEET1"/>
    <property type="match status" value="1"/>
</dbReference>
<dbReference type="GO" id="GO:0005886">
    <property type="term" value="C:plasma membrane"/>
    <property type="evidence" value="ECO:0007669"/>
    <property type="project" value="UniProtKB-SubCell"/>
</dbReference>
<comment type="caution">
    <text evidence="14">The sequence shown here is derived from an EMBL/GenBank/DDBJ whole genome shotgun (WGS) entry which is preliminary data.</text>
</comment>
<keyword evidence="15" id="KW-1185">Reference proteome</keyword>
<name>A0A9N8E0B0_9STRA</name>
<keyword evidence="6" id="KW-1003">Cell membrane</keyword>
<accession>A0A9N8E0B0</accession>
<feature type="transmembrane region" description="Helical" evidence="13">
    <location>
        <begin position="136"/>
        <end position="156"/>
    </location>
</feature>
<feature type="transmembrane region" description="Helical" evidence="13">
    <location>
        <begin position="110"/>
        <end position="130"/>
    </location>
</feature>
<comment type="similarity">
    <text evidence="3">Belongs to the SWEET sugar transporter family.</text>
</comment>
<evidence type="ECO:0000256" key="12">
    <source>
        <dbReference type="ARBA" id="ARBA00023136"/>
    </source>
</evidence>
<evidence type="ECO:0000256" key="2">
    <source>
        <dbReference type="ARBA" id="ARBA00004653"/>
    </source>
</evidence>
<proteinExistence type="inferred from homology"/>
<evidence type="ECO:0000256" key="4">
    <source>
        <dbReference type="ARBA" id="ARBA00021741"/>
    </source>
</evidence>
<dbReference type="FunFam" id="1.20.1280.290:FF:000004">
    <property type="entry name" value="Sugar transporter SWEET"/>
    <property type="match status" value="1"/>
</dbReference>
<keyword evidence="5" id="KW-0813">Transport</keyword>
<keyword evidence="9" id="KW-0677">Repeat</keyword>
<evidence type="ECO:0000256" key="6">
    <source>
        <dbReference type="ARBA" id="ARBA00022475"/>
    </source>
</evidence>
<keyword evidence="10 13" id="KW-1133">Transmembrane helix</keyword>
<dbReference type="InterPro" id="IPR004316">
    <property type="entry name" value="SWEET_rpt"/>
</dbReference>
<dbReference type="AlphaFoldDB" id="A0A9N8E0B0"/>
<feature type="transmembrane region" description="Helical" evidence="13">
    <location>
        <begin position="51"/>
        <end position="71"/>
    </location>
</feature>
<sequence length="243" mass="26648">MFLFYFVKQVLLPKFMAVCECLAPLSSVLVFLAPIPTILQVYRNGTVGDLPLLPYTAMLNNAFLWFIYGFLNDEPKIWTSNAVGFFIGCFYFLEFIRFAPKRSRTLPGSITQHFHFCFALVLGTLLLALIDTSGAVIGHLAVLFCVAMFASPLAALPTVMETKSAKAIPMTYTVAVLANSILWTIVGILDMHDINIYVPTTLGLGLSALQIGLKVKYGNGPSDLLSPTTMGTDLYSPVLLYSP</sequence>
<dbReference type="Proteomes" id="UP001153069">
    <property type="component" value="Unassembled WGS sequence"/>
</dbReference>
<evidence type="ECO:0000256" key="11">
    <source>
        <dbReference type="ARBA" id="ARBA00023034"/>
    </source>
</evidence>
<evidence type="ECO:0000256" key="10">
    <source>
        <dbReference type="ARBA" id="ARBA00022989"/>
    </source>
</evidence>
<gene>
    <name evidence="14" type="ORF">SEMRO_435_G142410.1</name>
</gene>
<dbReference type="PANTHER" id="PTHR10791">
    <property type="entry name" value="RAG1-ACTIVATING PROTEIN 1"/>
    <property type="match status" value="1"/>
</dbReference>
<dbReference type="OrthoDB" id="409725at2759"/>
<feature type="transmembrane region" description="Helical" evidence="13">
    <location>
        <begin position="15"/>
        <end position="39"/>
    </location>
</feature>
<keyword evidence="11" id="KW-0333">Golgi apparatus</keyword>
<feature type="transmembrane region" description="Helical" evidence="13">
    <location>
        <begin position="77"/>
        <end position="98"/>
    </location>
</feature>
<dbReference type="Gene3D" id="1.20.1280.290">
    <property type="match status" value="2"/>
</dbReference>
<feature type="transmembrane region" description="Helical" evidence="13">
    <location>
        <begin position="168"/>
        <end position="188"/>
    </location>
</feature>
<reference evidence="14" key="1">
    <citation type="submission" date="2020-06" db="EMBL/GenBank/DDBJ databases">
        <authorList>
            <consortium name="Plant Systems Biology data submission"/>
        </authorList>
    </citation>
    <scope>NUCLEOTIDE SEQUENCE</scope>
    <source>
        <strain evidence="14">D6</strain>
    </source>
</reference>
<feature type="transmembrane region" description="Helical" evidence="13">
    <location>
        <begin position="194"/>
        <end position="213"/>
    </location>
</feature>
<protein>
    <recommendedName>
        <fullName evidence="4">Sugar transporter SWEET1</fullName>
    </recommendedName>
</protein>
<evidence type="ECO:0000256" key="5">
    <source>
        <dbReference type="ARBA" id="ARBA00022448"/>
    </source>
</evidence>
<dbReference type="FunFam" id="1.20.1280.290:FF:000007">
    <property type="entry name" value="Bidirectional sugar transporter SWEET7"/>
    <property type="match status" value="1"/>
</dbReference>
<evidence type="ECO:0000256" key="7">
    <source>
        <dbReference type="ARBA" id="ARBA00022597"/>
    </source>
</evidence>
<keyword evidence="7 14" id="KW-0762">Sugar transport</keyword>
<evidence type="ECO:0000256" key="3">
    <source>
        <dbReference type="ARBA" id="ARBA00007809"/>
    </source>
</evidence>